<dbReference type="GO" id="GO:0071555">
    <property type="term" value="P:cell wall organization"/>
    <property type="evidence" value="ECO:0007669"/>
    <property type="project" value="UniProtKB-KW"/>
</dbReference>
<feature type="active site" evidence="7">
    <location>
        <position position="158"/>
    </location>
</feature>
<dbReference type="Gene3D" id="2.60.410.10">
    <property type="entry name" value="D-Ala-D-Ala carboxypeptidase, C-terminal domain"/>
    <property type="match status" value="1"/>
</dbReference>
<dbReference type="EMBL" id="CP001684">
    <property type="protein sequence ID" value="ACV22366.1"/>
    <property type="molecule type" value="Genomic_DNA"/>
</dbReference>
<organism evidence="12 13">
    <name type="scientific">Slackia heliotrinireducens (strain ATCC 29202 / DSM 20476 / NCTC 11029 / RHS 1)</name>
    <name type="common">Peptococcus heliotrinreducens</name>
    <dbReference type="NCBI Taxonomy" id="471855"/>
    <lineage>
        <taxon>Bacteria</taxon>
        <taxon>Bacillati</taxon>
        <taxon>Actinomycetota</taxon>
        <taxon>Coriobacteriia</taxon>
        <taxon>Eggerthellales</taxon>
        <taxon>Eggerthellaceae</taxon>
        <taxon>Slackia</taxon>
    </lineage>
</organism>
<evidence type="ECO:0000313" key="13">
    <source>
        <dbReference type="Proteomes" id="UP000002026"/>
    </source>
</evidence>
<evidence type="ECO:0000256" key="10">
    <source>
        <dbReference type="SAM" id="SignalP"/>
    </source>
</evidence>
<evidence type="ECO:0000256" key="5">
    <source>
        <dbReference type="ARBA" id="ARBA00022984"/>
    </source>
</evidence>
<evidence type="ECO:0000256" key="3">
    <source>
        <dbReference type="ARBA" id="ARBA00022801"/>
    </source>
</evidence>
<gene>
    <name evidence="12" type="ordered locus">Shel_13430</name>
</gene>
<dbReference type="Proteomes" id="UP000002026">
    <property type="component" value="Chromosome"/>
</dbReference>
<accession>C7N631</accession>
<feature type="active site" description="Acyl-ester intermediate" evidence="7">
    <location>
        <position position="103"/>
    </location>
</feature>
<dbReference type="SUPFAM" id="SSF56601">
    <property type="entry name" value="beta-lactamase/transpeptidase-like"/>
    <property type="match status" value="1"/>
</dbReference>
<evidence type="ECO:0000256" key="7">
    <source>
        <dbReference type="PIRSR" id="PIRSR618044-1"/>
    </source>
</evidence>
<keyword evidence="4" id="KW-0133">Cell shape</keyword>
<feature type="chain" id="PRO_5002978911" evidence="10">
    <location>
        <begin position="50"/>
        <end position="464"/>
    </location>
</feature>
<dbReference type="PANTHER" id="PTHR21581:SF33">
    <property type="entry name" value="D-ALANYL-D-ALANINE CARBOXYPEPTIDASE DACB"/>
    <property type="match status" value="1"/>
</dbReference>
<keyword evidence="3" id="KW-0378">Hydrolase</keyword>
<keyword evidence="5" id="KW-0573">Peptidoglycan synthesis</keyword>
<keyword evidence="12" id="KW-0121">Carboxypeptidase</keyword>
<evidence type="ECO:0000256" key="1">
    <source>
        <dbReference type="ARBA" id="ARBA00007164"/>
    </source>
</evidence>
<dbReference type="AlphaFoldDB" id="C7N631"/>
<protein>
    <submittedName>
        <fullName evidence="12">D-alanyl-D-alanine carboxypeptidase</fullName>
    </submittedName>
</protein>
<dbReference type="Pfam" id="PF00768">
    <property type="entry name" value="Peptidase_S11"/>
    <property type="match status" value="1"/>
</dbReference>
<dbReference type="KEGG" id="shi:Shel_13430"/>
<dbReference type="eggNOG" id="COG1686">
    <property type="taxonomic scope" value="Bacteria"/>
</dbReference>
<comment type="similarity">
    <text evidence="1 9">Belongs to the peptidase S11 family.</text>
</comment>
<keyword evidence="13" id="KW-1185">Reference proteome</keyword>
<proteinExistence type="inferred from homology"/>
<dbReference type="GO" id="GO:0009002">
    <property type="term" value="F:serine-type D-Ala-D-Ala carboxypeptidase activity"/>
    <property type="evidence" value="ECO:0007669"/>
    <property type="project" value="InterPro"/>
</dbReference>
<dbReference type="GO" id="GO:0008360">
    <property type="term" value="P:regulation of cell shape"/>
    <property type="evidence" value="ECO:0007669"/>
    <property type="project" value="UniProtKB-KW"/>
</dbReference>
<evidence type="ECO:0000256" key="6">
    <source>
        <dbReference type="ARBA" id="ARBA00023316"/>
    </source>
</evidence>
<keyword evidence="6" id="KW-0961">Cell wall biogenesis/degradation</keyword>
<keyword evidence="2 10" id="KW-0732">Signal</keyword>
<evidence type="ECO:0000259" key="11">
    <source>
        <dbReference type="Pfam" id="PF00768"/>
    </source>
</evidence>
<dbReference type="InterPro" id="IPR012338">
    <property type="entry name" value="Beta-lactam/transpept-like"/>
</dbReference>
<evidence type="ECO:0000256" key="2">
    <source>
        <dbReference type="ARBA" id="ARBA00022729"/>
    </source>
</evidence>
<evidence type="ECO:0000313" key="12">
    <source>
        <dbReference type="EMBL" id="ACV22366.1"/>
    </source>
</evidence>
<sequence length="464" mass="50029">MTDRTNATYSNSESFALLAPSVRAAVVLAAACAAAIFACLFASSSPAYASVEDDDIIMGQTVEARGVSAKYCPDISSECAIVVGDDGTVYYERNADQQHQIASITKIMTAIVALENADLNTEVTVSKASATVGESSANLKEGDTMDLRTALMCLLIPSGNDAGIAIAETVGTIMDPSASDPQAVFVSAMNAKAEELGCTNTHFTNPHGLDADKWGSDMHSSARDVVTMARYAMSYDTFAEIVQMGDTTVTVTGKDNKARDNWLDATDDLLEEYEGMRGVKTGSSVLADFCFSGCVTRGDETFYTVVLGNATSDERFGDTITLMDWAFGSTVHTDFINSDFVISEEDPRPYVADVTLLDWPNRTVKATVDDEGEVFDLFLPEGDIEQVVSYVRIMGDVEKGDIVGRLEFHRNGQTLKVVQLIAAEDVAAPTFTESQYNNFDRFRRMMEGAETPAPSACYNKAIPA</sequence>
<feature type="binding site" evidence="8">
    <location>
        <position position="280"/>
    </location>
    <ligand>
        <name>substrate</name>
    </ligand>
</feature>
<name>C7N631_SLAHD</name>
<dbReference type="HOGENOM" id="CLU_027070_7_3_11"/>
<dbReference type="STRING" id="471855.Shel_13430"/>
<evidence type="ECO:0000256" key="8">
    <source>
        <dbReference type="PIRSR" id="PIRSR618044-2"/>
    </source>
</evidence>
<dbReference type="Gene3D" id="3.40.710.10">
    <property type="entry name" value="DD-peptidase/beta-lactamase superfamily"/>
    <property type="match status" value="1"/>
</dbReference>
<keyword evidence="12" id="KW-0645">Protease</keyword>
<feature type="domain" description="Peptidase S11 D-alanyl-D-alanine carboxypeptidase A N-terminal" evidence="11">
    <location>
        <begin position="72"/>
        <end position="310"/>
    </location>
</feature>
<reference evidence="12 13" key="1">
    <citation type="journal article" date="2009" name="Stand. Genomic Sci.">
        <title>Complete genome sequence of Slackia heliotrinireducens type strain (RHS 1).</title>
        <authorList>
            <person name="Pukall R."/>
            <person name="Lapidus A."/>
            <person name="Nolan M."/>
            <person name="Copeland A."/>
            <person name="Glavina Del Rio T."/>
            <person name="Lucas S."/>
            <person name="Chen F."/>
            <person name="Tice H."/>
            <person name="Cheng J.F."/>
            <person name="Chertkov O."/>
            <person name="Bruce D."/>
            <person name="Goodwin L."/>
            <person name="Kuske C."/>
            <person name="Brettin T."/>
            <person name="Detter J.C."/>
            <person name="Han C."/>
            <person name="Pitluck S."/>
            <person name="Pati A."/>
            <person name="Mavrommatis K."/>
            <person name="Ivanova N."/>
            <person name="Ovchinnikova G."/>
            <person name="Chen A."/>
            <person name="Palaniappan K."/>
            <person name="Schneider S."/>
            <person name="Rohde M."/>
            <person name="Chain P."/>
            <person name="D'haeseleer P."/>
            <person name="Goker M."/>
            <person name="Bristow J."/>
            <person name="Eisen J.A."/>
            <person name="Markowitz V."/>
            <person name="Kyrpides N.C."/>
            <person name="Klenk H.P."/>
            <person name="Hugenholtz P."/>
        </authorList>
    </citation>
    <scope>NUCLEOTIDE SEQUENCE [LARGE SCALE GENOMIC DNA]</scope>
    <source>
        <strain evidence="13">ATCC 29202 / DSM 20476 / NCTC 11029 / RHS 1</strain>
    </source>
</reference>
<evidence type="ECO:0000256" key="4">
    <source>
        <dbReference type="ARBA" id="ARBA00022960"/>
    </source>
</evidence>
<feature type="signal peptide" evidence="10">
    <location>
        <begin position="1"/>
        <end position="49"/>
    </location>
</feature>
<dbReference type="InterPro" id="IPR001967">
    <property type="entry name" value="Peptidase_S11_N"/>
</dbReference>
<dbReference type="PANTHER" id="PTHR21581">
    <property type="entry name" value="D-ALANYL-D-ALANINE CARBOXYPEPTIDASE"/>
    <property type="match status" value="1"/>
</dbReference>
<evidence type="ECO:0000256" key="9">
    <source>
        <dbReference type="RuleBase" id="RU004016"/>
    </source>
</evidence>
<dbReference type="GO" id="GO:0009252">
    <property type="term" value="P:peptidoglycan biosynthetic process"/>
    <property type="evidence" value="ECO:0007669"/>
    <property type="project" value="UniProtKB-KW"/>
</dbReference>
<dbReference type="RefSeq" id="WP_012798468.1">
    <property type="nucleotide sequence ID" value="NC_013165.1"/>
</dbReference>
<dbReference type="PRINTS" id="PR00725">
    <property type="entry name" value="DADACBPTASE1"/>
</dbReference>
<dbReference type="GO" id="GO:0006508">
    <property type="term" value="P:proteolysis"/>
    <property type="evidence" value="ECO:0007669"/>
    <property type="project" value="InterPro"/>
</dbReference>
<dbReference type="InterPro" id="IPR037167">
    <property type="entry name" value="Peptidase_S11_C_sf"/>
</dbReference>
<dbReference type="InterPro" id="IPR018044">
    <property type="entry name" value="Peptidase_S11"/>
</dbReference>
<feature type="active site" description="Proton acceptor" evidence="7">
    <location>
        <position position="106"/>
    </location>
</feature>